<dbReference type="GO" id="GO:1903479">
    <property type="term" value="P:mitotic actomyosin contractile ring assembly actin filament organization"/>
    <property type="evidence" value="ECO:0007669"/>
    <property type="project" value="TreeGrafter"/>
</dbReference>
<dbReference type="SMART" id="SM00033">
    <property type="entry name" value="CH"/>
    <property type="match status" value="1"/>
</dbReference>
<dbReference type="SMART" id="SM00323">
    <property type="entry name" value="RasGAP"/>
    <property type="match status" value="1"/>
</dbReference>
<feature type="compositionally biased region" description="Low complexity" evidence="2">
    <location>
        <begin position="278"/>
        <end position="298"/>
    </location>
</feature>
<dbReference type="GO" id="GO:0005096">
    <property type="term" value="F:GTPase activator activity"/>
    <property type="evidence" value="ECO:0007669"/>
    <property type="project" value="TreeGrafter"/>
</dbReference>
<evidence type="ECO:0000313" key="5">
    <source>
        <dbReference type="EMBL" id="KAF5370091.1"/>
    </source>
</evidence>
<dbReference type="PROSITE" id="PS50018">
    <property type="entry name" value="RAS_GTPASE_ACTIV_2"/>
    <property type="match status" value="1"/>
</dbReference>
<organism evidence="5 6">
    <name type="scientific">Tetrapyrgos nigripes</name>
    <dbReference type="NCBI Taxonomy" id="182062"/>
    <lineage>
        <taxon>Eukaryota</taxon>
        <taxon>Fungi</taxon>
        <taxon>Dikarya</taxon>
        <taxon>Basidiomycota</taxon>
        <taxon>Agaricomycotina</taxon>
        <taxon>Agaricomycetes</taxon>
        <taxon>Agaricomycetidae</taxon>
        <taxon>Agaricales</taxon>
        <taxon>Marasmiineae</taxon>
        <taxon>Marasmiaceae</taxon>
        <taxon>Tetrapyrgos</taxon>
    </lineage>
</organism>
<dbReference type="InterPro" id="IPR001936">
    <property type="entry name" value="RasGAP_dom"/>
</dbReference>
<feature type="compositionally biased region" description="Low complexity" evidence="2">
    <location>
        <begin position="34"/>
        <end position="46"/>
    </location>
</feature>
<gene>
    <name evidence="5" type="ORF">D9758_001065</name>
</gene>
<dbReference type="Gene3D" id="1.10.418.10">
    <property type="entry name" value="Calponin-like domain"/>
    <property type="match status" value="1"/>
</dbReference>
<feature type="domain" description="Ras-GAP" evidence="3">
    <location>
        <begin position="1182"/>
        <end position="1396"/>
    </location>
</feature>
<dbReference type="SUPFAM" id="SSF48350">
    <property type="entry name" value="GTPase activation domain, GAP"/>
    <property type="match status" value="1"/>
</dbReference>
<dbReference type="GO" id="GO:0005516">
    <property type="term" value="F:calmodulin binding"/>
    <property type="evidence" value="ECO:0007669"/>
    <property type="project" value="TreeGrafter"/>
</dbReference>
<feature type="domain" description="Calponin-homology (CH)" evidence="4">
    <location>
        <begin position="448"/>
        <end position="556"/>
    </location>
</feature>
<feature type="coiled-coil region" evidence="1">
    <location>
        <begin position="1047"/>
        <end position="1081"/>
    </location>
</feature>
<dbReference type="Gene3D" id="1.10.506.10">
    <property type="entry name" value="GTPase Activation - p120gap, domain 1"/>
    <property type="match status" value="1"/>
</dbReference>
<dbReference type="SMART" id="SM00015">
    <property type="entry name" value="IQ"/>
    <property type="match status" value="12"/>
</dbReference>
<dbReference type="Gene3D" id="1.20.5.190">
    <property type="match status" value="3"/>
</dbReference>
<dbReference type="PROSITE" id="PS50021">
    <property type="entry name" value="CH"/>
    <property type="match status" value="1"/>
</dbReference>
<keyword evidence="6" id="KW-1185">Reference proteome</keyword>
<dbReference type="Pfam" id="PF00307">
    <property type="entry name" value="CH"/>
    <property type="match status" value="1"/>
</dbReference>
<dbReference type="GO" id="GO:0051015">
    <property type="term" value="F:actin filament binding"/>
    <property type="evidence" value="ECO:0007669"/>
    <property type="project" value="TreeGrafter"/>
</dbReference>
<comment type="caution">
    <text evidence="5">The sequence shown here is derived from an EMBL/GenBank/DDBJ whole genome shotgun (WGS) entry which is preliminary data.</text>
</comment>
<feature type="compositionally biased region" description="Polar residues" evidence="2">
    <location>
        <begin position="226"/>
        <end position="247"/>
    </location>
</feature>
<keyword evidence="1" id="KW-0175">Coiled coil</keyword>
<evidence type="ECO:0000259" key="3">
    <source>
        <dbReference type="PROSITE" id="PS50018"/>
    </source>
</evidence>
<feature type="compositionally biased region" description="Polar residues" evidence="2">
    <location>
        <begin position="47"/>
        <end position="56"/>
    </location>
</feature>
<feature type="region of interest" description="Disordered" evidence="2">
    <location>
        <begin position="389"/>
        <end position="423"/>
    </location>
</feature>
<evidence type="ECO:0000256" key="1">
    <source>
        <dbReference type="SAM" id="Coils"/>
    </source>
</evidence>
<evidence type="ECO:0000259" key="4">
    <source>
        <dbReference type="PROSITE" id="PS50021"/>
    </source>
</evidence>
<evidence type="ECO:0000256" key="2">
    <source>
        <dbReference type="SAM" id="MobiDB-lite"/>
    </source>
</evidence>
<feature type="compositionally biased region" description="Basic and acidic residues" evidence="2">
    <location>
        <begin position="80"/>
        <end position="92"/>
    </location>
</feature>
<proteinExistence type="predicted"/>
<reference evidence="5 6" key="1">
    <citation type="journal article" date="2020" name="ISME J.">
        <title>Uncovering the hidden diversity of litter-decomposition mechanisms in mushroom-forming fungi.</title>
        <authorList>
            <person name="Floudas D."/>
            <person name="Bentzer J."/>
            <person name="Ahren D."/>
            <person name="Johansson T."/>
            <person name="Persson P."/>
            <person name="Tunlid A."/>
        </authorList>
    </citation>
    <scope>NUCLEOTIDE SEQUENCE [LARGE SCALE GENOMIC DNA]</scope>
    <source>
        <strain evidence="5 6">CBS 291.85</strain>
    </source>
</reference>
<dbReference type="PROSITE" id="PS50096">
    <property type="entry name" value="IQ"/>
    <property type="match status" value="11"/>
</dbReference>
<feature type="compositionally biased region" description="Polar residues" evidence="2">
    <location>
        <begin position="267"/>
        <end position="277"/>
    </location>
</feature>
<feature type="compositionally biased region" description="Polar residues" evidence="2">
    <location>
        <begin position="207"/>
        <end position="219"/>
    </location>
</feature>
<dbReference type="InterPro" id="IPR000593">
    <property type="entry name" value="RasGAP_C"/>
</dbReference>
<dbReference type="Pfam" id="PF00616">
    <property type="entry name" value="RasGAP"/>
    <property type="match status" value="1"/>
</dbReference>
<dbReference type="InterPro" id="IPR036872">
    <property type="entry name" value="CH_dom_sf"/>
</dbReference>
<protein>
    <submittedName>
        <fullName evidence="5">Uncharacterized protein</fullName>
    </submittedName>
</protein>
<dbReference type="SUPFAM" id="SSF47576">
    <property type="entry name" value="Calponin-homology domain, CH-domain"/>
    <property type="match status" value="1"/>
</dbReference>
<dbReference type="InterPro" id="IPR001715">
    <property type="entry name" value="CH_dom"/>
</dbReference>
<dbReference type="Proteomes" id="UP000559256">
    <property type="component" value="Unassembled WGS sequence"/>
</dbReference>
<dbReference type="GO" id="GO:0110085">
    <property type="term" value="C:mitotic actomyosin contractile ring"/>
    <property type="evidence" value="ECO:0007669"/>
    <property type="project" value="TreeGrafter"/>
</dbReference>
<feature type="region of interest" description="Disordered" evidence="2">
    <location>
        <begin position="1"/>
        <end position="302"/>
    </location>
</feature>
<dbReference type="Pfam" id="PF03836">
    <property type="entry name" value="RasGAP_C"/>
    <property type="match status" value="1"/>
</dbReference>
<feature type="region of interest" description="Disordered" evidence="2">
    <location>
        <begin position="321"/>
        <end position="344"/>
    </location>
</feature>
<dbReference type="InterPro" id="IPR000048">
    <property type="entry name" value="IQ_motif_EF-hand-BS"/>
</dbReference>
<accession>A0A8H5GS82</accession>
<dbReference type="EMBL" id="JAACJM010000012">
    <property type="protein sequence ID" value="KAF5370091.1"/>
    <property type="molecule type" value="Genomic_DNA"/>
</dbReference>
<dbReference type="Pfam" id="PF00612">
    <property type="entry name" value="IQ"/>
    <property type="match status" value="3"/>
</dbReference>
<sequence>MHPSDSTSSNNAPSASKSPPGAFAYQTRLLERTSSTSKGSLSRSNSQMSVLTNPTGSSSSSSTTRRWLPTHRVANSMDSVRGKWEERARESMNDDSAIRSASPTRDDFRSPALARLQNSIESSSSSTSSSPERTPKYLKRATMPTPIIATPLSPNTTGISVEADSPLLSTPQRIHLPSYNHSTSSPVKPVSPTSTESDYSRTRRNTFDYSTLKRSNSVQDPEKSGVVSSLASRYESSSPSRQDFSNVPPSPTPSGVQRRPTSLYHRPSNSLDRFNQQTSSSDSSSSTLLSPTSTGNSSPMFPKPYYRSSYLNGKLNKYGSNLTGGRRLGNHLPRIASGDREDEVQEEVKKEELKEVKEVKEEVKDTPLRRAERRAARLKAINNEAYARPLDSSESATPDDVAGVPGRLRLSRDKAPASSAASPLPSARLMRGLWADTQRHLIQAYEYLCHVGEAQQWIEGCLGEELGFGVVEMEDGLRNGVVLAKLVRVFQGDRSVRKIYDAPKLDFRHSDNINIFFNFVRQVGLPEGFIFELTDLYEKKNLPKVIYCIHALSHLLARRGLAERIGNLLGRLKFSDDQLQKTQKGLKDAGVAMPNFGNVGRELAKEINEEPEVEIETEDERRDRLLLENEASIIALQAMARGALARKSHAALLARLRLSERGLLKLQAQCRAALTRRLIERKRDAQSDLKPWALALQATARGVLARRRWNTRLGQIRRSEANYVKLQNQIRGVLQRRRFQRLKAALRTSKVSVVKLQSLARARLVRQSHEELSRTFVDPVVASSVATFQSTCRGALARRRANRRAVQLEKLSPCFVALQAHCRGVLMRRRMRKQMAKLEDVSNTVVRIQAAVRTYLARKRLLTLIRGLRKATPFVVGFQARARANIARQSHQNLVKSLSSVRTVKAVGGVQSFARAFLARNRHTELARKLDFVAPDVVGLQAAARGVLARDLYYAWRDHLHRNEHVATLLQAMFRGVVQRRKFRAKMEYYRVNLSKVIKIQSLYRAKETREQYRQLTMGKNVTVGTIKNFVHLLDDSEADFQEEVKVERLRKRVVESIRENQSLENDLNDLDVKIALVVQNVKSFEEVIKARKRGADNAAARAARASLLAAHGDPFSGPNTLDQVARRKLELYQQLFYLLQTRSEYLSRLFVRLYMNDALEKNKRFVERAVLTLFGYGQDRREDYLLLKLFQSAIHDEVKSANSIDEIVDGHPMYINIAVHYVRPKQIAYARDVFQKLIREIVEHDDLDLEVDPVVIHRKRIELEEMKTGKQSSEPKDVDFRQALDNPLTRPIYIRHLQTLQAWAAVFMKVIMESTRKMPYGTRYLARETLNALRERFPDAPDDAYAACIGRLVVYRYINPIIVTPETFDLVSRTIDVDSRRNLAHISKVLTQVTTGYEFGSETPNLIPINEFVKRAIPELGHWLLDVANVSDAETQFHAHEFLDATVPPKPIYISPNEIYAMHGLLEQYINDLAPQRTDDTLRIILGELDGVPHIGSEELKDARDTAITLELTNRFANVEDPQAEEKTTWVQAKRGVLAILRVQPAQDLLQALLRNVTEEDERIWDEIVEAELENEARQMPRRQPSTTGPELRLEDIRVLPFGQVKAQAIASVLKLEKMGKITRDDNFQGLLNAIAMDVRSKHRKRLQRQQEMQSMNDALRHLAERRKHFEEQIDSYHNYVEAAMTTMQRGKGKKRFVIPFTKQYFHLRDLQRSGQTPQFGSFLYTAKHLYDKGILLSIDQYSPRQFDKLQITMSSNTAGIFTITLESVLLGASQRIASEDVRMEDLLQAKYEQRSSLSLYKGQMKLNFELFLYQINKKFYV</sequence>
<dbReference type="InterPro" id="IPR008936">
    <property type="entry name" value="Rho_GTPase_activation_prot"/>
</dbReference>
<feature type="compositionally biased region" description="Low complexity" evidence="2">
    <location>
        <begin position="1"/>
        <end position="24"/>
    </location>
</feature>
<dbReference type="PANTHER" id="PTHR14149">
    <property type="entry name" value="RAS GTPASE-ACTIVATING PROTEIN WITH IQ MOTIF"/>
    <property type="match status" value="1"/>
</dbReference>
<feature type="compositionally biased region" description="Low complexity" evidence="2">
    <location>
        <begin position="119"/>
        <end position="130"/>
    </location>
</feature>
<dbReference type="OrthoDB" id="775356at2759"/>
<dbReference type="PANTHER" id="PTHR14149:SF14">
    <property type="entry name" value="CALPONIN-HOMOLOGY (CH) DOMAIN-CONTAINING PROTEIN"/>
    <property type="match status" value="1"/>
</dbReference>
<name>A0A8H5GS82_9AGAR</name>
<dbReference type="SUPFAM" id="SSF143885">
    <property type="entry name" value="RGC domain-like"/>
    <property type="match status" value="1"/>
</dbReference>
<evidence type="ECO:0000313" key="6">
    <source>
        <dbReference type="Proteomes" id="UP000559256"/>
    </source>
</evidence>
<dbReference type="CDD" id="cd21206">
    <property type="entry name" value="CH_IQGAP"/>
    <property type="match status" value="1"/>
</dbReference>
<feature type="coiled-coil region" evidence="1">
    <location>
        <begin position="346"/>
        <end position="388"/>
    </location>
</feature>
<feature type="compositionally biased region" description="Low complexity" evidence="2">
    <location>
        <begin position="182"/>
        <end position="197"/>
    </location>
</feature>